<gene>
    <name evidence="2" type="ORF">SCLCIDRAFT_33589</name>
</gene>
<evidence type="ECO:0000313" key="3">
    <source>
        <dbReference type="Proteomes" id="UP000053989"/>
    </source>
</evidence>
<dbReference type="Proteomes" id="UP000053989">
    <property type="component" value="Unassembled WGS sequence"/>
</dbReference>
<feature type="compositionally biased region" description="Basic and acidic residues" evidence="1">
    <location>
        <begin position="1"/>
        <end position="13"/>
    </location>
</feature>
<name>A0A0C3D4B8_9AGAM</name>
<reference evidence="2 3" key="1">
    <citation type="submission" date="2014-04" db="EMBL/GenBank/DDBJ databases">
        <authorList>
            <consortium name="DOE Joint Genome Institute"/>
            <person name="Kuo A."/>
            <person name="Kohler A."/>
            <person name="Nagy L.G."/>
            <person name="Floudas D."/>
            <person name="Copeland A."/>
            <person name="Barry K.W."/>
            <person name="Cichocki N."/>
            <person name="Veneault-Fourrey C."/>
            <person name="LaButti K."/>
            <person name="Lindquist E.A."/>
            <person name="Lipzen A."/>
            <person name="Lundell T."/>
            <person name="Morin E."/>
            <person name="Murat C."/>
            <person name="Sun H."/>
            <person name="Tunlid A."/>
            <person name="Henrissat B."/>
            <person name="Grigoriev I.V."/>
            <person name="Hibbett D.S."/>
            <person name="Martin F."/>
            <person name="Nordberg H.P."/>
            <person name="Cantor M.N."/>
            <person name="Hua S.X."/>
        </authorList>
    </citation>
    <scope>NUCLEOTIDE SEQUENCE [LARGE SCALE GENOMIC DNA]</scope>
    <source>
        <strain evidence="2 3">Foug A</strain>
    </source>
</reference>
<dbReference type="InParanoid" id="A0A0C3D4B8"/>
<dbReference type="EMBL" id="KN822271">
    <property type="protein sequence ID" value="KIM51259.1"/>
    <property type="molecule type" value="Genomic_DNA"/>
</dbReference>
<feature type="region of interest" description="Disordered" evidence="1">
    <location>
        <begin position="136"/>
        <end position="169"/>
    </location>
</feature>
<feature type="compositionally biased region" description="Basic and acidic residues" evidence="1">
    <location>
        <begin position="28"/>
        <end position="45"/>
    </location>
</feature>
<evidence type="ECO:0000313" key="2">
    <source>
        <dbReference type="EMBL" id="KIM51259.1"/>
    </source>
</evidence>
<feature type="compositionally biased region" description="Basic and acidic residues" evidence="1">
    <location>
        <begin position="136"/>
        <end position="145"/>
    </location>
</feature>
<dbReference type="AlphaFoldDB" id="A0A0C3D4B8"/>
<evidence type="ECO:0000256" key="1">
    <source>
        <dbReference type="SAM" id="MobiDB-lite"/>
    </source>
</evidence>
<protein>
    <submittedName>
        <fullName evidence="2">Uncharacterized protein</fullName>
    </submittedName>
</protein>
<accession>A0A0C3D4B8</accession>
<proteinExistence type="predicted"/>
<feature type="compositionally biased region" description="Basic and acidic residues" evidence="1">
    <location>
        <begin position="104"/>
        <end position="115"/>
    </location>
</feature>
<organism evidence="2 3">
    <name type="scientific">Scleroderma citrinum Foug A</name>
    <dbReference type="NCBI Taxonomy" id="1036808"/>
    <lineage>
        <taxon>Eukaryota</taxon>
        <taxon>Fungi</taxon>
        <taxon>Dikarya</taxon>
        <taxon>Basidiomycota</taxon>
        <taxon>Agaricomycotina</taxon>
        <taxon>Agaricomycetes</taxon>
        <taxon>Agaricomycetidae</taxon>
        <taxon>Boletales</taxon>
        <taxon>Sclerodermatineae</taxon>
        <taxon>Sclerodermataceae</taxon>
        <taxon>Scleroderma</taxon>
    </lineage>
</organism>
<keyword evidence="3" id="KW-1185">Reference proteome</keyword>
<feature type="region of interest" description="Disordered" evidence="1">
    <location>
        <begin position="1"/>
        <end position="121"/>
    </location>
</feature>
<reference evidence="3" key="2">
    <citation type="submission" date="2015-01" db="EMBL/GenBank/DDBJ databases">
        <title>Evolutionary Origins and Diversification of the Mycorrhizal Mutualists.</title>
        <authorList>
            <consortium name="DOE Joint Genome Institute"/>
            <consortium name="Mycorrhizal Genomics Consortium"/>
            <person name="Kohler A."/>
            <person name="Kuo A."/>
            <person name="Nagy L.G."/>
            <person name="Floudas D."/>
            <person name="Copeland A."/>
            <person name="Barry K.W."/>
            <person name="Cichocki N."/>
            <person name="Veneault-Fourrey C."/>
            <person name="LaButti K."/>
            <person name="Lindquist E.A."/>
            <person name="Lipzen A."/>
            <person name="Lundell T."/>
            <person name="Morin E."/>
            <person name="Murat C."/>
            <person name="Riley R."/>
            <person name="Ohm R."/>
            <person name="Sun H."/>
            <person name="Tunlid A."/>
            <person name="Henrissat B."/>
            <person name="Grigoriev I.V."/>
            <person name="Hibbett D.S."/>
            <person name="Martin F."/>
        </authorList>
    </citation>
    <scope>NUCLEOTIDE SEQUENCE [LARGE SCALE GENOMIC DNA]</scope>
    <source>
        <strain evidence="3">Foug A</strain>
    </source>
</reference>
<sequence>MHPIDLIKGDHAIKATRPPKFEFGGEGIKTDVRSDEKRENREGHTYQRAPNRPLDPLTRNVPPTGKKDLRAPTSTVEDVDGPTTRGPAWKCQRDTVNRSASASDRSDRDESRHQGDFTPNIEFGGQIIKTDVRADENQMDRDGHTSQRVQNRPLDPLTRNVPPTGETDDLRGQFCSQNGYLHCNDLETCKDSCKRTIKGEKVEMDSNKSCSVDYSNAKAATESCDPSLTASVQRSTKGLTAHCNAFNRCDLWSTVTPNILCVRPPAHSLEEVEKPSDHSAIKMDNPPSASITNLTATKVDTATNAHTAAYQSTDGTATCASFATDSSITH</sequence>
<dbReference type="HOGENOM" id="CLU_842383_0_0_1"/>